<dbReference type="EMBL" id="CAATHG010000002">
    <property type="protein sequence ID" value="VNP88345.1"/>
    <property type="molecule type" value="Genomic_DNA"/>
</dbReference>
<protein>
    <submittedName>
        <fullName evidence="1">Uncharacterized protein</fullName>
    </submittedName>
</protein>
<dbReference type="AlphaFoldDB" id="A0A4J1Y6I9"/>
<evidence type="ECO:0000313" key="1">
    <source>
        <dbReference type="EMBL" id="VNP88345.1"/>
    </source>
</evidence>
<sequence>MAVHNILTWPMPITQQVVDSVKQTLTKPLLECTLILIQQTAEILLIIAGQDGKVVMAQMAWQVGLVQMVGHHTYT</sequence>
<reference evidence="1" key="1">
    <citation type="submission" date="2019-04" db="EMBL/GenBank/DDBJ databases">
        <authorList>
            <consortium name="Pathogen Informatics"/>
        </authorList>
    </citation>
    <scope>NUCLEOTIDE SEQUENCE</scope>
    <source>
        <strain evidence="1">GPSC65</strain>
    </source>
</reference>
<organism evidence="1">
    <name type="scientific">Streptococcus pneumoniae</name>
    <dbReference type="NCBI Taxonomy" id="1313"/>
    <lineage>
        <taxon>Bacteria</taxon>
        <taxon>Bacillati</taxon>
        <taxon>Bacillota</taxon>
        <taxon>Bacilli</taxon>
        <taxon>Lactobacillales</taxon>
        <taxon>Streptococcaceae</taxon>
        <taxon>Streptococcus</taxon>
    </lineage>
</organism>
<gene>
    <name evidence="1" type="ORF">SAMEA2783852_00527</name>
</gene>
<proteinExistence type="predicted"/>
<name>A0A4J1Y6I9_STREE</name>
<accession>A0A4J1Y6I9</accession>